<name>A0A2J6RF13_HYAVF</name>
<feature type="chain" id="PRO_5014375123" evidence="2">
    <location>
        <begin position="19"/>
        <end position="375"/>
    </location>
</feature>
<dbReference type="AlphaFoldDB" id="A0A2J6RF13"/>
<dbReference type="Proteomes" id="UP000235786">
    <property type="component" value="Unassembled WGS sequence"/>
</dbReference>
<reference evidence="3 4" key="1">
    <citation type="submission" date="2016-04" db="EMBL/GenBank/DDBJ databases">
        <title>A degradative enzymes factory behind the ericoid mycorrhizal symbiosis.</title>
        <authorList>
            <consortium name="DOE Joint Genome Institute"/>
            <person name="Martino E."/>
            <person name="Morin E."/>
            <person name="Grelet G."/>
            <person name="Kuo A."/>
            <person name="Kohler A."/>
            <person name="Daghino S."/>
            <person name="Barry K."/>
            <person name="Choi C."/>
            <person name="Cichocki N."/>
            <person name="Clum A."/>
            <person name="Copeland A."/>
            <person name="Hainaut M."/>
            <person name="Haridas S."/>
            <person name="Labutti K."/>
            <person name="Lindquist E."/>
            <person name="Lipzen A."/>
            <person name="Khouja H.-R."/>
            <person name="Murat C."/>
            <person name="Ohm R."/>
            <person name="Olson A."/>
            <person name="Spatafora J."/>
            <person name="Veneault-Fourrey C."/>
            <person name="Henrissat B."/>
            <person name="Grigoriev I."/>
            <person name="Martin F."/>
            <person name="Perotto S."/>
        </authorList>
    </citation>
    <scope>NUCLEOTIDE SEQUENCE [LARGE SCALE GENOMIC DNA]</scope>
    <source>
        <strain evidence="3 4">F</strain>
    </source>
</reference>
<protein>
    <submittedName>
        <fullName evidence="3">Uncharacterized protein</fullName>
    </submittedName>
</protein>
<evidence type="ECO:0000313" key="4">
    <source>
        <dbReference type="Proteomes" id="UP000235786"/>
    </source>
</evidence>
<sequence length="375" mass="41407">MLQIFLALAKLCAELSRLTDTPADITYYTPGPEPDEPSPEAPAGNSPLPIEEPVIPRSTSERSESAPPTEKSATPPATMKHRPYSSPNSDENTSSWLVSSGAMVLSDEEPIPTRPLQNLRSTPVGTPLFDIKKLSSLPSPKGRYTTFCVNPADLMGSQLDNLSLHENQPKITPDPEVGMTSPVQTTLKPAAHRSIPSAAATSGEIHKLQKPRVCSDESSPNSSALFKVVSGLYPYTEDNMSPILRVRRVENIIANLIHEVEQGQSFEYAISNLRTYPEPFPVGNEPFPDGNDHRIYFHTVLQELAHLYETQGHLLEATLAHRFLQHSCGPNAWSDPRNLGLFKLRSTYGLSRVLEKRGKIQLAELEFKRGARRLS</sequence>
<gene>
    <name evidence="3" type="ORF">L207DRAFT_532657</name>
</gene>
<feature type="region of interest" description="Disordered" evidence="1">
    <location>
        <begin position="24"/>
        <end position="95"/>
    </location>
</feature>
<organism evidence="3 4">
    <name type="scientific">Hyaloscypha variabilis (strain UAMH 11265 / GT02V1 / F)</name>
    <name type="common">Meliniomyces variabilis</name>
    <dbReference type="NCBI Taxonomy" id="1149755"/>
    <lineage>
        <taxon>Eukaryota</taxon>
        <taxon>Fungi</taxon>
        <taxon>Dikarya</taxon>
        <taxon>Ascomycota</taxon>
        <taxon>Pezizomycotina</taxon>
        <taxon>Leotiomycetes</taxon>
        <taxon>Helotiales</taxon>
        <taxon>Hyaloscyphaceae</taxon>
        <taxon>Hyaloscypha</taxon>
        <taxon>Hyaloscypha variabilis</taxon>
    </lineage>
</organism>
<feature type="signal peptide" evidence="2">
    <location>
        <begin position="1"/>
        <end position="18"/>
    </location>
</feature>
<keyword evidence="2" id="KW-0732">Signal</keyword>
<feature type="compositionally biased region" description="Polar residues" evidence="1">
    <location>
        <begin position="85"/>
        <end position="95"/>
    </location>
</feature>
<evidence type="ECO:0000256" key="1">
    <source>
        <dbReference type="SAM" id="MobiDB-lite"/>
    </source>
</evidence>
<keyword evidence="4" id="KW-1185">Reference proteome</keyword>
<evidence type="ECO:0000256" key="2">
    <source>
        <dbReference type="SAM" id="SignalP"/>
    </source>
</evidence>
<accession>A0A2J6RF13</accession>
<dbReference type="EMBL" id="KZ613950">
    <property type="protein sequence ID" value="PMD37096.1"/>
    <property type="molecule type" value="Genomic_DNA"/>
</dbReference>
<proteinExistence type="predicted"/>
<evidence type="ECO:0000313" key="3">
    <source>
        <dbReference type="EMBL" id="PMD37096.1"/>
    </source>
</evidence>